<dbReference type="PRINTS" id="PR00046">
    <property type="entry name" value="SIGMA70FCT"/>
</dbReference>
<dbReference type="CDD" id="cd06171">
    <property type="entry name" value="Sigma70_r4"/>
    <property type="match status" value="1"/>
</dbReference>
<dbReference type="Gene3D" id="1.10.10.10">
    <property type="entry name" value="Winged helix-like DNA-binding domain superfamily/Winged helix DNA-binding domain"/>
    <property type="match status" value="1"/>
</dbReference>
<dbReference type="InterPro" id="IPR050239">
    <property type="entry name" value="Sigma-70_RNA_pol_init_factors"/>
</dbReference>
<dbReference type="AlphaFoldDB" id="A0A0G1F7Y2"/>
<keyword evidence="1" id="KW-0804">Transcription</keyword>
<dbReference type="PROSITE" id="PS51913">
    <property type="entry name" value="HTH_HARE"/>
    <property type="match status" value="1"/>
</dbReference>
<proteinExistence type="predicted"/>
<dbReference type="Gene3D" id="1.10.10.1250">
    <property type="entry name" value="RNA polymerase, subunit delta, N-terminal domain"/>
    <property type="match status" value="1"/>
</dbReference>
<dbReference type="InterPro" id="IPR013324">
    <property type="entry name" value="RNA_pol_sigma_r3/r4-like"/>
</dbReference>
<dbReference type="Pfam" id="PF05066">
    <property type="entry name" value="HARE-HTH"/>
    <property type="match status" value="1"/>
</dbReference>
<dbReference type="GO" id="GO:0003700">
    <property type="term" value="F:DNA-binding transcription factor activity"/>
    <property type="evidence" value="ECO:0007669"/>
    <property type="project" value="InterPro"/>
</dbReference>
<dbReference type="PROSITE" id="PS00716">
    <property type="entry name" value="SIGMA70_2"/>
    <property type="match status" value="1"/>
</dbReference>
<feature type="domain" description="HTH HARE-type" evidence="2">
    <location>
        <begin position="215"/>
        <end position="279"/>
    </location>
</feature>
<dbReference type="InterPro" id="IPR007630">
    <property type="entry name" value="RNA_pol_sigma70_r4"/>
</dbReference>
<dbReference type="Pfam" id="PF04545">
    <property type="entry name" value="Sigma70_r4"/>
    <property type="match status" value="1"/>
</dbReference>
<name>A0A0G1F7Y2_9BACT</name>
<dbReference type="InterPro" id="IPR000943">
    <property type="entry name" value="RNA_pol_sigma70"/>
</dbReference>
<sequence>MNLVETLDKILNSLARRQKEVINQRFGLKTTPKTLAQLGEKYGVTRERVRQIEAAALKVLRKSVEEHQQLKKSFELIVNYLENLGGTRRVEFLTEDVRLLLKDPQISLSHLELLFAIFKKPMLFLETKDSHSFWYLSPTSLKDNQEFVKKLLQFLKNKKEDVIEKKQFDYLFYQVIKTHSLKDFAALNFVQNSKKFAVNPFGDFGLTEWREILPKTVRDKSYLVLKKKREPMHFREIAQEINKTKFDIRRAHPQTVHNELIKDPRFVLVGRGLYSLREFGIIPGTTREILKKILKAKGPLPLNKVVEMVSQQRVLKHNTILLNLANRKHFKKSPDGMYRVA</sequence>
<gene>
    <name evidence="3" type="ORF">UV58_C0003G0027</name>
</gene>
<dbReference type="InterPro" id="IPR036388">
    <property type="entry name" value="WH-like_DNA-bd_sf"/>
</dbReference>
<evidence type="ECO:0000313" key="3">
    <source>
        <dbReference type="EMBL" id="KKS82953.1"/>
    </source>
</evidence>
<accession>A0A0G1F7Y2</accession>
<dbReference type="EMBL" id="LCFA01000003">
    <property type="protein sequence ID" value="KKS82953.1"/>
    <property type="molecule type" value="Genomic_DNA"/>
</dbReference>
<dbReference type="PANTHER" id="PTHR30603">
    <property type="entry name" value="RNA POLYMERASE SIGMA FACTOR RPO"/>
    <property type="match status" value="1"/>
</dbReference>
<dbReference type="InterPro" id="IPR007759">
    <property type="entry name" value="Asxl_HARE-HTH"/>
</dbReference>
<evidence type="ECO:0000259" key="2">
    <source>
        <dbReference type="PROSITE" id="PS51913"/>
    </source>
</evidence>
<dbReference type="PANTHER" id="PTHR30603:SF47">
    <property type="entry name" value="RNA POLYMERASE SIGMA FACTOR SIGD, CHLOROPLASTIC"/>
    <property type="match status" value="1"/>
</dbReference>
<dbReference type="SUPFAM" id="SSF88659">
    <property type="entry name" value="Sigma3 and sigma4 domains of RNA polymerase sigma factors"/>
    <property type="match status" value="1"/>
</dbReference>
<dbReference type="GO" id="GO:0006352">
    <property type="term" value="P:DNA-templated transcription initiation"/>
    <property type="evidence" value="ECO:0007669"/>
    <property type="project" value="InterPro"/>
</dbReference>
<dbReference type="Proteomes" id="UP000034810">
    <property type="component" value="Unassembled WGS sequence"/>
</dbReference>
<comment type="caution">
    <text evidence="3">The sequence shown here is derived from an EMBL/GenBank/DDBJ whole genome shotgun (WGS) entry which is preliminary data.</text>
</comment>
<dbReference type="InterPro" id="IPR038087">
    <property type="entry name" value="RNAP_delta_N_dom_sf"/>
</dbReference>
<reference evidence="3 4" key="1">
    <citation type="journal article" date="2015" name="Nature">
        <title>rRNA introns, odd ribosomes, and small enigmatic genomes across a large radiation of phyla.</title>
        <authorList>
            <person name="Brown C.T."/>
            <person name="Hug L.A."/>
            <person name="Thomas B.C."/>
            <person name="Sharon I."/>
            <person name="Castelle C.J."/>
            <person name="Singh A."/>
            <person name="Wilkins M.J."/>
            <person name="Williams K.H."/>
            <person name="Banfield J.F."/>
        </authorList>
    </citation>
    <scope>NUCLEOTIDE SEQUENCE [LARGE SCALE GENOMIC DNA]</scope>
</reference>
<organism evidence="3 4">
    <name type="scientific">Candidatus Wolfebacteria bacterium GW2011_GWC1_43_10</name>
    <dbReference type="NCBI Taxonomy" id="1619011"/>
    <lineage>
        <taxon>Bacteria</taxon>
        <taxon>Candidatus Wolfeibacteriota</taxon>
    </lineage>
</organism>
<evidence type="ECO:0000256" key="1">
    <source>
        <dbReference type="ARBA" id="ARBA00023163"/>
    </source>
</evidence>
<evidence type="ECO:0000313" key="4">
    <source>
        <dbReference type="Proteomes" id="UP000034810"/>
    </source>
</evidence>
<protein>
    <submittedName>
        <fullName evidence="3">RNA polymerase sigma factor</fullName>
    </submittedName>
</protein>